<accession>A0AAW2XYA2</accession>
<dbReference type="EMBL" id="JACGWN010000002">
    <property type="protein sequence ID" value="KAL0458796.1"/>
    <property type="molecule type" value="Genomic_DNA"/>
</dbReference>
<proteinExistence type="predicted"/>
<organism evidence="2">
    <name type="scientific">Sesamum latifolium</name>
    <dbReference type="NCBI Taxonomy" id="2727402"/>
    <lineage>
        <taxon>Eukaryota</taxon>
        <taxon>Viridiplantae</taxon>
        <taxon>Streptophyta</taxon>
        <taxon>Embryophyta</taxon>
        <taxon>Tracheophyta</taxon>
        <taxon>Spermatophyta</taxon>
        <taxon>Magnoliopsida</taxon>
        <taxon>eudicotyledons</taxon>
        <taxon>Gunneridae</taxon>
        <taxon>Pentapetalae</taxon>
        <taxon>asterids</taxon>
        <taxon>lamiids</taxon>
        <taxon>Lamiales</taxon>
        <taxon>Pedaliaceae</taxon>
        <taxon>Sesamum</taxon>
    </lineage>
</organism>
<sequence length="67" mass="7431">MRVATPSDVKAPEEEAEEAIPVPVPPTDRWLEAPTSSPPHWLTRLECLQKGLQDVRCQIGGAPEDER</sequence>
<reference evidence="2" key="1">
    <citation type="submission" date="2020-06" db="EMBL/GenBank/DDBJ databases">
        <authorList>
            <person name="Li T."/>
            <person name="Hu X."/>
            <person name="Zhang T."/>
            <person name="Song X."/>
            <person name="Zhang H."/>
            <person name="Dai N."/>
            <person name="Sheng W."/>
            <person name="Hou X."/>
            <person name="Wei L."/>
        </authorList>
    </citation>
    <scope>NUCLEOTIDE SEQUENCE</scope>
    <source>
        <strain evidence="2">KEN1</strain>
        <tissue evidence="2">Leaf</tissue>
    </source>
</reference>
<reference evidence="2" key="2">
    <citation type="journal article" date="2024" name="Plant">
        <title>Genomic evolution and insights into agronomic trait innovations of Sesamum species.</title>
        <authorList>
            <person name="Miao H."/>
            <person name="Wang L."/>
            <person name="Qu L."/>
            <person name="Liu H."/>
            <person name="Sun Y."/>
            <person name="Le M."/>
            <person name="Wang Q."/>
            <person name="Wei S."/>
            <person name="Zheng Y."/>
            <person name="Lin W."/>
            <person name="Duan Y."/>
            <person name="Cao H."/>
            <person name="Xiong S."/>
            <person name="Wang X."/>
            <person name="Wei L."/>
            <person name="Li C."/>
            <person name="Ma Q."/>
            <person name="Ju M."/>
            <person name="Zhao R."/>
            <person name="Li G."/>
            <person name="Mu C."/>
            <person name="Tian Q."/>
            <person name="Mei H."/>
            <person name="Zhang T."/>
            <person name="Gao T."/>
            <person name="Zhang H."/>
        </authorList>
    </citation>
    <scope>NUCLEOTIDE SEQUENCE</scope>
    <source>
        <strain evidence="2">KEN1</strain>
    </source>
</reference>
<name>A0AAW2XYA2_9LAMI</name>
<dbReference type="AlphaFoldDB" id="A0AAW2XYA2"/>
<protein>
    <submittedName>
        <fullName evidence="2">Uncharacterized protein</fullName>
    </submittedName>
</protein>
<feature type="region of interest" description="Disordered" evidence="1">
    <location>
        <begin position="1"/>
        <end position="38"/>
    </location>
</feature>
<evidence type="ECO:0000256" key="1">
    <source>
        <dbReference type="SAM" id="MobiDB-lite"/>
    </source>
</evidence>
<gene>
    <name evidence="2" type="ORF">Slati_0506800</name>
</gene>
<evidence type="ECO:0000313" key="2">
    <source>
        <dbReference type="EMBL" id="KAL0458796.1"/>
    </source>
</evidence>
<comment type="caution">
    <text evidence="2">The sequence shown here is derived from an EMBL/GenBank/DDBJ whole genome shotgun (WGS) entry which is preliminary data.</text>
</comment>